<keyword evidence="14" id="KW-1185">Reference proteome</keyword>
<comment type="catalytic activity">
    <reaction evidence="6">
        <text>3-phenylpyruvate = enol-phenylpyruvate</text>
        <dbReference type="Rhea" id="RHEA:17097"/>
        <dbReference type="ChEBI" id="CHEBI:16815"/>
        <dbReference type="ChEBI" id="CHEBI:18005"/>
        <dbReference type="EC" id="5.3.2.1"/>
    </reaction>
</comment>
<dbReference type="EC" id="5.3.2.1" evidence="9"/>
<dbReference type="Gene3D" id="3.30.429.10">
    <property type="entry name" value="Macrophage Migration Inhibitory Factor"/>
    <property type="match status" value="1"/>
</dbReference>
<keyword evidence="5" id="KW-0413">Isomerase</keyword>
<evidence type="ECO:0000256" key="3">
    <source>
        <dbReference type="ARBA" id="ARBA00022514"/>
    </source>
</evidence>
<dbReference type="Proteomes" id="UP001153712">
    <property type="component" value="Chromosome 1"/>
</dbReference>
<accession>A0A9N9XIN9</accession>
<dbReference type="PANTHER" id="PTHR11954">
    <property type="entry name" value="D-DOPACHROME DECARBOXYLASE"/>
    <property type="match status" value="1"/>
</dbReference>
<dbReference type="OrthoDB" id="255819at2759"/>
<evidence type="ECO:0000256" key="8">
    <source>
        <dbReference type="ARBA" id="ARBA00038932"/>
    </source>
</evidence>
<comment type="subcellular location">
    <subcellularLocation>
        <location evidence="1">Secreted</location>
    </subcellularLocation>
</comment>
<keyword evidence="3" id="KW-0202">Cytokine</keyword>
<proteinExistence type="inferred from homology"/>
<comment type="catalytic activity">
    <reaction evidence="7">
        <text>L-dopachrome = 5,6-dihydroxyindole-2-carboxylate</text>
        <dbReference type="Rhea" id="RHEA:13041"/>
        <dbReference type="ChEBI" id="CHEBI:16875"/>
        <dbReference type="ChEBI" id="CHEBI:57509"/>
        <dbReference type="EC" id="5.3.3.12"/>
    </reaction>
</comment>
<sequence>MPHFHLETNLPQEQIPDDLPEKICSILASSLGKPKDYCAATIIGGAKMYFKGSSQPTAQATLMSIGSLGVAENKKHSKVLFEVIEKSLGIPSDRVYIHFMEAATKDVGHGGTTFHDILG</sequence>
<dbReference type="AlphaFoldDB" id="A0A9N9XIN9"/>
<organism evidence="13 14">
    <name type="scientific">Phyllotreta striolata</name>
    <name type="common">Striped flea beetle</name>
    <name type="synonym">Crioceris striolata</name>
    <dbReference type="NCBI Taxonomy" id="444603"/>
    <lineage>
        <taxon>Eukaryota</taxon>
        <taxon>Metazoa</taxon>
        <taxon>Ecdysozoa</taxon>
        <taxon>Arthropoda</taxon>
        <taxon>Hexapoda</taxon>
        <taxon>Insecta</taxon>
        <taxon>Pterygota</taxon>
        <taxon>Neoptera</taxon>
        <taxon>Endopterygota</taxon>
        <taxon>Coleoptera</taxon>
        <taxon>Polyphaga</taxon>
        <taxon>Cucujiformia</taxon>
        <taxon>Chrysomeloidea</taxon>
        <taxon>Chrysomelidae</taxon>
        <taxon>Galerucinae</taxon>
        <taxon>Alticini</taxon>
        <taxon>Phyllotreta</taxon>
    </lineage>
</organism>
<dbReference type="InterPro" id="IPR001398">
    <property type="entry name" value="Macrophage_inhib_fac"/>
</dbReference>
<dbReference type="GO" id="GO:0004167">
    <property type="term" value="F:dopachrome isomerase activity"/>
    <property type="evidence" value="ECO:0007669"/>
    <property type="project" value="UniProtKB-EC"/>
</dbReference>
<dbReference type="Pfam" id="PF01187">
    <property type="entry name" value="MIF"/>
    <property type="match status" value="1"/>
</dbReference>
<evidence type="ECO:0000256" key="1">
    <source>
        <dbReference type="ARBA" id="ARBA00004613"/>
    </source>
</evidence>
<gene>
    <name evidence="13" type="ORF">PHYEVI_LOCUS277</name>
</gene>
<comment type="similarity">
    <text evidence="2">Belongs to the MIF family.</text>
</comment>
<evidence type="ECO:0000256" key="7">
    <source>
        <dbReference type="ARBA" id="ARBA00036823"/>
    </source>
</evidence>
<evidence type="ECO:0000256" key="5">
    <source>
        <dbReference type="ARBA" id="ARBA00023235"/>
    </source>
</evidence>
<evidence type="ECO:0000256" key="9">
    <source>
        <dbReference type="ARBA" id="ARBA00039086"/>
    </source>
</evidence>
<dbReference type="SUPFAM" id="SSF55331">
    <property type="entry name" value="Tautomerase/MIF"/>
    <property type="match status" value="1"/>
</dbReference>
<evidence type="ECO:0000256" key="10">
    <source>
        <dbReference type="ARBA" id="ARBA00041631"/>
    </source>
</evidence>
<name>A0A9N9XIN9_PHYSR</name>
<evidence type="ECO:0000256" key="6">
    <source>
        <dbReference type="ARBA" id="ARBA00036735"/>
    </source>
</evidence>
<keyword evidence="4" id="KW-0964">Secreted</keyword>
<evidence type="ECO:0000313" key="13">
    <source>
        <dbReference type="EMBL" id="CAG9853806.1"/>
    </source>
</evidence>
<dbReference type="GO" id="GO:0005125">
    <property type="term" value="F:cytokine activity"/>
    <property type="evidence" value="ECO:0007669"/>
    <property type="project" value="UniProtKB-KW"/>
</dbReference>
<dbReference type="EMBL" id="OU900094">
    <property type="protein sequence ID" value="CAG9853806.1"/>
    <property type="molecule type" value="Genomic_DNA"/>
</dbReference>
<evidence type="ECO:0000256" key="11">
    <source>
        <dbReference type="ARBA" id="ARBA00041912"/>
    </source>
</evidence>
<evidence type="ECO:0000256" key="4">
    <source>
        <dbReference type="ARBA" id="ARBA00022525"/>
    </source>
</evidence>
<reference evidence="13" key="1">
    <citation type="submission" date="2022-01" db="EMBL/GenBank/DDBJ databases">
        <authorList>
            <person name="King R."/>
        </authorList>
    </citation>
    <scope>NUCLEOTIDE SEQUENCE</scope>
</reference>
<dbReference type="InterPro" id="IPR014347">
    <property type="entry name" value="Tautomerase/MIF_sf"/>
</dbReference>
<evidence type="ECO:0000313" key="14">
    <source>
        <dbReference type="Proteomes" id="UP001153712"/>
    </source>
</evidence>
<evidence type="ECO:0000256" key="2">
    <source>
        <dbReference type="ARBA" id="ARBA00005851"/>
    </source>
</evidence>
<dbReference type="PANTHER" id="PTHR11954:SF6">
    <property type="entry name" value="MACROPHAGE MIGRATION INHIBITORY FACTOR"/>
    <property type="match status" value="1"/>
</dbReference>
<protein>
    <recommendedName>
        <fullName evidence="12">L-dopachrome isomerase</fullName>
        <ecNumber evidence="9">5.3.2.1</ecNumber>
        <ecNumber evidence="8">5.3.3.12</ecNumber>
    </recommendedName>
    <alternativeName>
        <fullName evidence="10">L-dopachrome tautomerase</fullName>
    </alternativeName>
    <alternativeName>
        <fullName evidence="11">Phenylpyruvate tautomerase</fullName>
    </alternativeName>
</protein>
<dbReference type="GO" id="GO:0005615">
    <property type="term" value="C:extracellular space"/>
    <property type="evidence" value="ECO:0007669"/>
    <property type="project" value="UniProtKB-KW"/>
</dbReference>
<evidence type="ECO:0000256" key="12">
    <source>
        <dbReference type="ARBA" id="ARBA00042730"/>
    </source>
</evidence>
<dbReference type="EC" id="5.3.3.12" evidence="8"/>
<dbReference type="GO" id="GO:0050178">
    <property type="term" value="F:phenylpyruvate tautomerase activity"/>
    <property type="evidence" value="ECO:0007669"/>
    <property type="project" value="UniProtKB-EC"/>
</dbReference>